<evidence type="ECO:0000313" key="2">
    <source>
        <dbReference type="EMBL" id="WOL01574.1"/>
    </source>
</evidence>
<organism evidence="2 3">
    <name type="scientific">Canna indica</name>
    <name type="common">Indian-shot</name>
    <dbReference type="NCBI Taxonomy" id="4628"/>
    <lineage>
        <taxon>Eukaryota</taxon>
        <taxon>Viridiplantae</taxon>
        <taxon>Streptophyta</taxon>
        <taxon>Embryophyta</taxon>
        <taxon>Tracheophyta</taxon>
        <taxon>Spermatophyta</taxon>
        <taxon>Magnoliopsida</taxon>
        <taxon>Liliopsida</taxon>
        <taxon>Zingiberales</taxon>
        <taxon>Cannaceae</taxon>
        <taxon>Canna</taxon>
    </lineage>
</organism>
<sequence>MKENWENINKYFKKLKDSNKQHPEDVKTCPYFHQLDALYRKEQLSNGIGSQQTQPGNGNNHTVSSQPQQPPAKAQNKINGGNSDAGGGGPLLLKYKPAMEDTLYSSSNNE</sequence>
<feature type="compositionally biased region" description="Polar residues" evidence="1">
    <location>
        <begin position="44"/>
        <end position="65"/>
    </location>
</feature>
<name>A0AAQ3Q8G0_9LILI</name>
<dbReference type="Proteomes" id="UP001327560">
    <property type="component" value="Chromosome 3"/>
</dbReference>
<accession>A0AAQ3Q8G0</accession>
<proteinExistence type="predicted"/>
<keyword evidence="3" id="KW-1185">Reference proteome</keyword>
<gene>
    <name evidence="2" type="ORF">Cni_G10291</name>
</gene>
<dbReference type="PANTHER" id="PTHR21654">
    <property type="entry name" value="FI21293P1"/>
    <property type="match status" value="1"/>
</dbReference>
<reference evidence="2 3" key="1">
    <citation type="submission" date="2023-10" db="EMBL/GenBank/DDBJ databases">
        <title>Chromosome-scale genome assembly provides insights into flower coloration mechanisms of Canna indica.</title>
        <authorList>
            <person name="Li C."/>
        </authorList>
    </citation>
    <scope>NUCLEOTIDE SEQUENCE [LARGE SCALE GENOMIC DNA]</scope>
    <source>
        <tissue evidence="2">Flower</tissue>
    </source>
</reference>
<protein>
    <submittedName>
        <fullName evidence="2">Myb-like protein</fullName>
    </submittedName>
</protein>
<dbReference type="PANTHER" id="PTHR21654:SF84">
    <property type="entry name" value="SI:DKEY-66I24.7"/>
    <property type="match status" value="1"/>
</dbReference>
<dbReference type="AlphaFoldDB" id="A0AAQ3Q8G0"/>
<dbReference type="EMBL" id="CP136892">
    <property type="protein sequence ID" value="WOL01574.1"/>
    <property type="molecule type" value="Genomic_DNA"/>
</dbReference>
<feature type="region of interest" description="Disordered" evidence="1">
    <location>
        <begin position="42"/>
        <end position="110"/>
    </location>
</feature>
<evidence type="ECO:0000256" key="1">
    <source>
        <dbReference type="SAM" id="MobiDB-lite"/>
    </source>
</evidence>
<evidence type="ECO:0000313" key="3">
    <source>
        <dbReference type="Proteomes" id="UP001327560"/>
    </source>
</evidence>